<dbReference type="InterPro" id="IPR019169">
    <property type="entry name" value="Transmembrane_26"/>
</dbReference>
<evidence type="ECO:0008006" key="3">
    <source>
        <dbReference type="Google" id="ProtNLM"/>
    </source>
</evidence>
<dbReference type="OMA" id="LERCTRG"/>
<accession>A0A914BAX0</accession>
<dbReference type="RefSeq" id="XP_038072985.1">
    <property type="nucleotide sequence ID" value="XM_038217057.1"/>
</dbReference>
<keyword evidence="2" id="KW-1185">Reference proteome</keyword>
<dbReference type="GeneID" id="119741306"/>
<reference evidence="1" key="1">
    <citation type="submission" date="2022-11" db="UniProtKB">
        <authorList>
            <consortium name="EnsemblMetazoa"/>
        </authorList>
    </citation>
    <scope>IDENTIFICATION</scope>
</reference>
<dbReference type="EnsemblMetazoa" id="XM_038217057.1">
    <property type="protein sequence ID" value="XP_038072985.1"/>
    <property type="gene ID" value="LOC119741306"/>
</dbReference>
<protein>
    <recommendedName>
        <fullName evidence="3">Transmembrane protein 26</fullName>
    </recommendedName>
</protein>
<dbReference type="PANTHER" id="PTHR22168">
    <property type="entry name" value="TMEM26 PROTEIN"/>
    <property type="match status" value="1"/>
</dbReference>
<dbReference type="OrthoDB" id="10042902at2759"/>
<dbReference type="Pfam" id="PF09772">
    <property type="entry name" value="Tmem26"/>
    <property type="match status" value="1"/>
</dbReference>
<proteinExistence type="predicted"/>
<evidence type="ECO:0000313" key="1">
    <source>
        <dbReference type="EnsemblMetazoa" id="XP_038072985.1"/>
    </source>
</evidence>
<dbReference type="Proteomes" id="UP000887568">
    <property type="component" value="Unplaced"/>
</dbReference>
<evidence type="ECO:0000313" key="2">
    <source>
        <dbReference type="Proteomes" id="UP000887568"/>
    </source>
</evidence>
<organism evidence="1 2">
    <name type="scientific">Patiria miniata</name>
    <name type="common">Bat star</name>
    <name type="synonym">Asterina miniata</name>
    <dbReference type="NCBI Taxonomy" id="46514"/>
    <lineage>
        <taxon>Eukaryota</taxon>
        <taxon>Metazoa</taxon>
        <taxon>Echinodermata</taxon>
        <taxon>Eleutherozoa</taxon>
        <taxon>Asterozoa</taxon>
        <taxon>Asteroidea</taxon>
        <taxon>Valvatacea</taxon>
        <taxon>Valvatida</taxon>
        <taxon>Asterinidae</taxon>
        <taxon>Patiria</taxon>
    </lineage>
</organism>
<dbReference type="PANTHER" id="PTHR22168:SF7">
    <property type="entry name" value="TRANSMEMBRANE PROTEIN 26-LIKE"/>
    <property type="match status" value="1"/>
</dbReference>
<sequence>MIMILIIGRWLLPQSKLSRDQLLQLLLMQIGIAADSLEFLTDTLATELMDQKGVILVLSFWSWSLPQFTLTMNLTKTKKFRATARQENPKCYTEECKDFYEWPDLFFATEMWSIFLNILMQDLPFLVVRLYLIGSSISVVIINQPILYFVAKNVMVILVQSYRMAAIVAENRSKRALWQAFILGSTENSSKTHPGLEVSPKEDPQELIRAQPGVYEYAWYVKAMILQFAKERLNPISPRENGSQI</sequence>
<name>A0A914BAX0_PATMI</name>
<dbReference type="AlphaFoldDB" id="A0A914BAX0"/>